<dbReference type="Gene3D" id="3.30.300.30">
    <property type="match status" value="1"/>
</dbReference>
<dbReference type="InterPro" id="IPR020845">
    <property type="entry name" value="AMP-binding_CS"/>
</dbReference>
<dbReference type="PANTHER" id="PTHR43767">
    <property type="entry name" value="LONG-CHAIN-FATTY-ACID--COA LIGASE"/>
    <property type="match status" value="1"/>
</dbReference>
<dbReference type="InterPro" id="IPR042099">
    <property type="entry name" value="ANL_N_sf"/>
</dbReference>
<protein>
    <submittedName>
        <fullName evidence="3">Class I adenylate-forming enzyme family protein</fullName>
    </submittedName>
</protein>
<feature type="domain" description="AMP-dependent synthetase/ligase" evidence="1">
    <location>
        <begin position="30"/>
        <end position="316"/>
    </location>
</feature>
<dbReference type="InterPro" id="IPR000873">
    <property type="entry name" value="AMP-dep_synth/lig_dom"/>
</dbReference>
<dbReference type="Gene3D" id="3.40.50.12780">
    <property type="entry name" value="N-terminal domain of ligase-like"/>
    <property type="match status" value="1"/>
</dbReference>
<sequence length="459" mass="49756">MAIESWWGESLLEAGGVGDPWVISKTAESRSELRTAVAELGRAFGDHGIGGGSSVLVRMRPSLTYLRVLLALWSRGAQVILVDFRAAPGEYEPLGELLRPQFTVESDGYDGPAAGLVAEVPFRVLARPGGVPTASDHCLVQFSSGSTGRPKVIGRTPESVLAELDRHAALGELPRAGERLLLLNSLAHTMGLVSGVLYALRTGATVVLPPAPTPLEVLRLARETDAAAIYGVPAHFELLTRTREVPELPALRLAVTGGERLPTEVYEEFHRRYATRISQVYGVTETGLLVAGLHGPQPPVLGAVVPGVQAKVVDEELHVRLDRSPYPLDDQPDRYVDGWLRTFDRFAVDPVTGELSILGRLDSLVTIGGLKIDLTEVESVLLEHPRVAEAVVLHDRAIEAYVGGDAVPETGELIAWCRERLTAVKIPKRFARAVELPRNKTGKLIRDRDTIRSALKEPT</sequence>
<organism evidence="3 4">
    <name type="scientific">Streptomyces hyaluromycini</name>
    <dbReference type="NCBI Taxonomy" id="1377993"/>
    <lineage>
        <taxon>Bacteria</taxon>
        <taxon>Bacillati</taxon>
        <taxon>Actinomycetota</taxon>
        <taxon>Actinomycetes</taxon>
        <taxon>Kitasatosporales</taxon>
        <taxon>Streptomycetaceae</taxon>
        <taxon>Streptomyces</taxon>
    </lineage>
</organism>
<name>A0ABV1X4L6_9ACTN</name>
<dbReference type="Pfam" id="PF13193">
    <property type="entry name" value="AMP-binding_C"/>
    <property type="match status" value="1"/>
</dbReference>
<gene>
    <name evidence="3" type="ORF">ABT404_31555</name>
</gene>
<dbReference type="EMBL" id="JBEPEK010000287">
    <property type="protein sequence ID" value="MER7183956.1"/>
    <property type="molecule type" value="Genomic_DNA"/>
</dbReference>
<accession>A0ABV1X4L6</accession>
<comment type="caution">
    <text evidence="3">The sequence shown here is derived from an EMBL/GenBank/DDBJ whole genome shotgun (WGS) entry which is preliminary data.</text>
</comment>
<evidence type="ECO:0000313" key="3">
    <source>
        <dbReference type="EMBL" id="MER7183956.1"/>
    </source>
</evidence>
<reference evidence="3 4" key="1">
    <citation type="submission" date="2024-06" db="EMBL/GenBank/DDBJ databases">
        <title>The Natural Products Discovery Center: Release of the First 8490 Sequenced Strains for Exploring Actinobacteria Biosynthetic Diversity.</title>
        <authorList>
            <person name="Kalkreuter E."/>
            <person name="Kautsar S.A."/>
            <person name="Yang D."/>
            <person name="Bader C.D."/>
            <person name="Teijaro C.N."/>
            <person name="Fluegel L."/>
            <person name="Davis C.M."/>
            <person name="Simpson J.R."/>
            <person name="Lauterbach L."/>
            <person name="Steele A.D."/>
            <person name="Gui C."/>
            <person name="Meng S."/>
            <person name="Li G."/>
            <person name="Viehrig K."/>
            <person name="Ye F."/>
            <person name="Su P."/>
            <person name="Kiefer A.F."/>
            <person name="Nichols A."/>
            <person name="Cepeda A.J."/>
            <person name="Yan W."/>
            <person name="Fan B."/>
            <person name="Jiang Y."/>
            <person name="Adhikari A."/>
            <person name="Zheng C.-J."/>
            <person name="Schuster L."/>
            <person name="Cowan T.M."/>
            <person name="Smanski M.J."/>
            <person name="Chevrette M.G."/>
            <person name="De Carvalho L.P.S."/>
            <person name="Shen B."/>
        </authorList>
    </citation>
    <scope>NUCLEOTIDE SEQUENCE [LARGE SCALE GENOMIC DNA]</scope>
    <source>
        <strain evidence="3 4">NPDC000234</strain>
    </source>
</reference>
<dbReference type="InterPro" id="IPR050237">
    <property type="entry name" value="ATP-dep_AMP-bd_enzyme"/>
</dbReference>
<feature type="domain" description="AMP-binding enzyme C-terminal" evidence="2">
    <location>
        <begin position="376"/>
        <end position="443"/>
    </location>
</feature>
<dbReference type="CDD" id="cd04433">
    <property type="entry name" value="AFD_class_I"/>
    <property type="match status" value="1"/>
</dbReference>
<dbReference type="SUPFAM" id="SSF56801">
    <property type="entry name" value="Acetyl-CoA synthetase-like"/>
    <property type="match status" value="1"/>
</dbReference>
<evidence type="ECO:0000259" key="2">
    <source>
        <dbReference type="Pfam" id="PF13193"/>
    </source>
</evidence>
<dbReference type="PROSITE" id="PS00455">
    <property type="entry name" value="AMP_BINDING"/>
    <property type="match status" value="1"/>
</dbReference>
<dbReference type="Proteomes" id="UP001474181">
    <property type="component" value="Unassembled WGS sequence"/>
</dbReference>
<dbReference type="PANTHER" id="PTHR43767:SF1">
    <property type="entry name" value="NONRIBOSOMAL PEPTIDE SYNTHASE PES1 (EUROFUNG)-RELATED"/>
    <property type="match status" value="1"/>
</dbReference>
<evidence type="ECO:0000259" key="1">
    <source>
        <dbReference type="Pfam" id="PF00501"/>
    </source>
</evidence>
<dbReference type="InterPro" id="IPR045851">
    <property type="entry name" value="AMP-bd_C_sf"/>
</dbReference>
<dbReference type="InterPro" id="IPR025110">
    <property type="entry name" value="AMP-bd_C"/>
</dbReference>
<evidence type="ECO:0000313" key="4">
    <source>
        <dbReference type="Proteomes" id="UP001474181"/>
    </source>
</evidence>
<dbReference type="RefSeq" id="WP_350785688.1">
    <property type="nucleotide sequence ID" value="NZ_JBEPEK010000287.1"/>
</dbReference>
<keyword evidence="4" id="KW-1185">Reference proteome</keyword>
<proteinExistence type="predicted"/>
<dbReference type="Pfam" id="PF00501">
    <property type="entry name" value="AMP-binding"/>
    <property type="match status" value="1"/>
</dbReference>